<dbReference type="AlphaFoldDB" id="A0A8S4DQE0"/>
<reference evidence="2" key="1">
    <citation type="submission" date="2020-11" db="EMBL/GenBank/DDBJ databases">
        <authorList>
            <person name="Whiteford S."/>
        </authorList>
    </citation>
    <scope>NUCLEOTIDE SEQUENCE</scope>
</reference>
<evidence type="ECO:0000313" key="2">
    <source>
        <dbReference type="EMBL" id="CAG9102917.1"/>
    </source>
</evidence>
<dbReference type="Proteomes" id="UP000653454">
    <property type="component" value="Unassembled WGS sequence"/>
</dbReference>
<feature type="compositionally biased region" description="Basic and acidic residues" evidence="1">
    <location>
        <begin position="83"/>
        <end position="93"/>
    </location>
</feature>
<proteinExistence type="predicted"/>
<sequence length="151" mass="16130">MSECPLRGTHRCACQVDVNILYCVSLTAFFLWNVSVICNRNALSVPMSLCICKFGEGGGGGARRCARDAAASPAQQQATPLVKTERLSPHDNRSSASRSRSVTPSTSSYPATPPSRGSPHAPPAPAPPAPRNYSDIMRSLAARYNTQHTSE</sequence>
<feature type="compositionally biased region" description="Pro residues" evidence="1">
    <location>
        <begin position="120"/>
        <end position="130"/>
    </location>
</feature>
<gene>
    <name evidence="2" type="ORF">PLXY2_LOCUS2846</name>
</gene>
<comment type="caution">
    <text evidence="2">The sequence shown here is derived from an EMBL/GenBank/DDBJ whole genome shotgun (WGS) entry which is preliminary data.</text>
</comment>
<feature type="compositionally biased region" description="Low complexity" evidence="1">
    <location>
        <begin position="94"/>
        <end position="119"/>
    </location>
</feature>
<evidence type="ECO:0000313" key="3">
    <source>
        <dbReference type="Proteomes" id="UP000653454"/>
    </source>
</evidence>
<protein>
    <submittedName>
        <fullName evidence="2">(diamondback moth) hypothetical protein</fullName>
    </submittedName>
</protein>
<keyword evidence="3" id="KW-1185">Reference proteome</keyword>
<feature type="compositionally biased region" description="Low complexity" evidence="1">
    <location>
        <begin position="68"/>
        <end position="78"/>
    </location>
</feature>
<feature type="region of interest" description="Disordered" evidence="1">
    <location>
        <begin position="57"/>
        <end position="151"/>
    </location>
</feature>
<accession>A0A8S4DQE0</accession>
<name>A0A8S4DQE0_PLUXY</name>
<dbReference type="EMBL" id="CAJHNJ030000007">
    <property type="protein sequence ID" value="CAG9102917.1"/>
    <property type="molecule type" value="Genomic_DNA"/>
</dbReference>
<organism evidence="2 3">
    <name type="scientific">Plutella xylostella</name>
    <name type="common">Diamondback moth</name>
    <name type="synonym">Plutella maculipennis</name>
    <dbReference type="NCBI Taxonomy" id="51655"/>
    <lineage>
        <taxon>Eukaryota</taxon>
        <taxon>Metazoa</taxon>
        <taxon>Ecdysozoa</taxon>
        <taxon>Arthropoda</taxon>
        <taxon>Hexapoda</taxon>
        <taxon>Insecta</taxon>
        <taxon>Pterygota</taxon>
        <taxon>Neoptera</taxon>
        <taxon>Endopterygota</taxon>
        <taxon>Lepidoptera</taxon>
        <taxon>Glossata</taxon>
        <taxon>Ditrysia</taxon>
        <taxon>Yponomeutoidea</taxon>
        <taxon>Plutellidae</taxon>
        <taxon>Plutella</taxon>
    </lineage>
</organism>
<evidence type="ECO:0000256" key="1">
    <source>
        <dbReference type="SAM" id="MobiDB-lite"/>
    </source>
</evidence>